<protein>
    <recommendedName>
        <fullName evidence="14">Sensor protein</fullName>
        <ecNumber evidence="14">2.7.13.3</ecNumber>
    </recommendedName>
</protein>
<dbReference type="InterPro" id="IPR003660">
    <property type="entry name" value="HAMP_dom"/>
</dbReference>
<dbReference type="Gene3D" id="3.30.565.10">
    <property type="entry name" value="Histidine kinase-like ATPase, C-terminal domain"/>
    <property type="match status" value="1"/>
</dbReference>
<evidence type="ECO:0000256" key="5">
    <source>
        <dbReference type="ARBA" id="ARBA00022553"/>
    </source>
</evidence>
<dbReference type="InterPro" id="IPR003661">
    <property type="entry name" value="HisK_dim/P_dom"/>
</dbReference>
<dbReference type="OrthoDB" id="5561773at2"/>
<dbReference type="Gene3D" id="6.10.340.10">
    <property type="match status" value="1"/>
</dbReference>
<dbReference type="GO" id="GO:0005886">
    <property type="term" value="C:plasma membrane"/>
    <property type="evidence" value="ECO:0007669"/>
    <property type="project" value="UniProtKB-SubCell"/>
</dbReference>
<comment type="catalytic activity">
    <reaction evidence="1 14">
        <text>ATP + protein L-histidine = ADP + protein N-phospho-L-histidine.</text>
        <dbReference type="EC" id="2.7.13.3"/>
    </reaction>
</comment>
<keyword evidence="12 14" id="KW-0902">Two-component regulatory system</keyword>
<reference evidence="15" key="1">
    <citation type="submission" date="2018-11" db="EMBL/GenBank/DDBJ databases">
        <authorList>
            <consortium name="Genoscope - CEA"/>
            <person name="William W."/>
        </authorList>
    </citation>
    <scope>NUCLEOTIDE SEQUENCE [LARGE SCALE GENOMIC DNA]</scope>
    <source>
        <strain evidence="15">T9AD</strain>
    </source>
</reference>
<dbReference type="AlphaFoldDB" id="A0A653B332"/>
<evidence type="ECO:0000256" key="4">
    <source>
        <dbReference type="ARBA" id="ARBA00022519"/>
    </source>
</evidence>
<keyword evidence="8 14" id="KW-0547">Nucleotide-binding</keyword>
<dbReference type="Gene3D" id="1.10.287.130">
    <property type="match status" value="1"/>
</dbReference>
<keyword evidence="9 14" id="KW-0418">Kinase</keyword>
<dbReference type="InterPro" id="IPR036890">
    <property type="entry name" value="HATPase_C_sf"/>
</dbReference>
<dbReference type="FunFam" id="3.30.565.10:FF:000006">
    <property type="entry name" value="Sensor histidine kinase WalK"/>
    <property type="match status" value="1"/>
</dbReference>
<comment type="function">
    <text evidence="14">Member of a two-component regulatory system.</text>
</comment>
<dbReference type="SMART" id="SM00304">
    <property type="entry name" value="HAMP"/>
    <property type="match status" value="1"/>
</dbReference>
<dbReference type="SUPFAM" id="SSF55874">
    <property type="entry name" value="ATPase domain of HSP90 chaperone/DNA topoisomerase II/histidine kinase"/>
    <property type="match status" value="1"/>
</dbReference>
<feature type="transmembrane region" description="Helical" evidence="14">
    <location>
        <begin position="167"/>
        <end position="186"/>
    </location>
</feature>
<evidence type="ECO:0000256" key="10">
    <source>
        <dbReference type="ARBA" id="ARBA00022840"/>
    </source>
</evidence>
<dbReference type="InterPro" id="IPR036097">
    <property type="entry name" value="HisK_dim/P_sf"/>
</dbReference>
<keyword evidence="7 14" id="KW-0812">Transmembrane</keyword>
<keyword evidence="11 14" id="KW-1133">Transmembrane helix</keyword>
<dbReference type="CDD" id="cd06225">
    <property type="entry name" value="HAMP"/>
    <property type="match status" value="1"/>
</dbReference>
<evidence type="ECO:0000256" key="7">
    <source>
        <dbReference type="ARBA" id="ARBA00022692"/>
    </source>
</evidence>
<sequence>MRPARLSGQLSLSVALLGLLLVALLSALAYFSLSRQLDGIATQNLEDKLQQVRHATREVALRPEVGDQIHNIRDLIKGHDNLSLILYDDGPEPRVLLREGNLADLPPLSKSSSEAVRFERWQDALGNERMTASQLMVRKDGTRIRAVLTLDRASDQALLRAYIESTLIALPLVLLLIAAGAGWIAHRGLSSLHQFRRIAERISTQDLSHRLPLENLPRELRELASGINFMLHRLDSGVQQLSQFSDDLAHELRTPITNLIGKAQVTLSRERPPEQYKLVLENCTEELGRVTRIVSDMLFLAHVSHPAALIPFEEIALHEEARKVAELFALMAEEKRILLDVAGQATIEGDRLMVQRAISNLLSNAIRHSPEGATVNMRISAGPSEVTLAVSNPGPGIPPEHLPRLFERFYRVDRGRSRADGGTGLGLAIVRSIMSLHQGQVNVSSIVHESTVFTLYFPTVARP</sequence>
<dbReference type="Pfam" id="PF02518">
    <property type="entry name" value="HATPase_c"/>
    <property type="match status" value="1"/>
</dbReference>
<keyword evidence="6 14" id="KW-0808">Transferase</keyword>
<keyword evidence="10 14" id="KW-0067">ATP-binding</keyword>
<evidence type="ECO:0000256" key="8">
    <source>
        <dbReference type="ARBA" id="ARBA00022741"/>
    </source>
</evidence>
<name>A0A653B332_ECTOL</name>
<dbReference type="EMBL" id="LR130779">
    <property type="protein sequence ID" value="VDN63064.1"/>
    <property type="molecule type" value="Genomic_DNA"/>
</dbReference>
<dbReference type="GO" id="GO:0000155">
    <property type="term" value="F:phosphorelay sensor kinase activity"/>
    <property type="evidence" value="ECO:0007669"/>
    <property type="project" value="InterPro"/>
</dbReference>
<dbReference type="GO" id="GO:0005524">
    <property type="term" value="F:ATP binding"/>
    <property type="evidence" value="ECO:0007669"/>
    <property type="project" value="UniProtKB-KW"/>
</dbReference>
<evidence type="ECO:0000256" key="6">
    <source>
        <dbReference type="ARBA" id="ARBA00022679"/>
    </source>
</evidence>
<evidence type="ECO:0000256" key="11">
    <source>
        <dbReference type="ARBA" id="ARBA00022989"/>
    </source>
</evidence>
<evidence type="ECO:0000256" key="1">
    <source>
        <dbReference type="ARBA" id="ARBA00000085"/>
    </source>
</evidence>
<proteinExistence type="predicted"/>
<evidence type="ECO:0000313" key="15">
    <source>
        <dbReference type="EMBL" id="VDN63064.1"/>
    </source>
</evidence>
<evidence type="ECO:0000256" key="14">
    <source>
        <dbReference type="RuleBase" id="RU364088"/>
    </source>
</evidence>
<evidence type="ECO:0000256" key="2">
    <source>
        <dbReference type="ARBA" id="ARBA00004533"/>
    </source>
</evidence>
<dbReference type="InterPro" id="IPR004358">
    <property type="entry name" value="Sig_transdc_His_kin-like_C"/>
</dbReference>
<keyword evidence="13 14" id="KW-0472">Membrane</keyword>
<dbReference type="SMART" id="SM00387">
    <property type="entry name" value="HATPase_c"/>
    <property type="match status" value="1"/>
</dbReference>
<dbReference type="Pfam" id="PF00512">
    <property type="entry name" value="HisKA"/>
    <property type="match status" value="1"/>
</dbReference>
<dbReference type="PROSITE" id="PS50885">
    <property type="entry name" value="HAMP"/>
    <property type="match status" value="1"/>
</dbReference>
<dbReference type="PROSITE" id="PS50109">
    <property type="entry name" value="HIS_KIN"/>
    <property type="match status" value="1"/>
</dbReference>
<dbReference type="EC" id="2.7.13.3" evidence="14"/>
<keyword evidence="4 14" id="KW-0997">Cell inner membrane</keyword>
<organism evidence="15">
    <name type="scientific">Ectopseudomonas oleovorans</name>
    <name type="common">Pseudomonas oleovorans</name>
    <dbReference type="NCBI Taxonomy" id="301"/>
    <lineage>
        <taxon>Bacteria</taxon>
        <taxon>Pseudomonadati</taxon>
        <taxon>Pseudomonadota</taxon>
        <taxon>Gammaproteobacteria</taxon>
        <taxon>Pseudomonadales</taxon>
        <taxon>Pseudomonadaceae</taxon>
        <taxon>Ectopseudomonas</taxon>
    </lineage>
</organism>
<gene>
    <name evidence="15" type="ORF">POT9AD_2084</name>
</gene>
<dbReference type="PANTHER" id="PTHR45436">
    <property type="entry name" value="SENSOR HISTIDINE KINASE YKOH"/>
    <property type="match status" value="1"/>
</dbReference>
<dbReference type="PANTHER" id="PTHR45436:SF9">
    <property type="entry name" value="SENSOR PROTEIN"/>
    <property type="match status" value="1"/>
</dbReference>
<dbReference type="InterPro" id="IPR006290">
    <property type="entry name" value="CztS_silS_copS"/>
</dbReference>
<dbReference type="InterPro" id="IPR003594">
    <property type="entry name" value="HATPase_dom"/>
</dbReference>
<comment type="subcellular location">
    <subcellularLocation>
        <location evidence="2 14">Cell inner membrane</location>
    </subcellularLocation>
</comment>
<accession>A0A653B332</accession>
<dbReference type="NCBIfam" id="TIGR01386">
    <property type="entry name" value="cztS_silS_copS"/>
    <property type="match status" value="1"/>
</dbReference>
<dbReference type="PRINTS" id="PR00344">
    <property type="entry name" value="BCTRLSENSOR"/>
</dbReference>
<evidence type="ECO:0000256" key="9">
    <source>
        <dbReference type="ARBA" id="ARBA00022777"/>
    </source>
</evidence>
<keyword evidence="3 14" id="KW-1003">Cell membrane</keyword>
<keyword evidence="5" id="KW-0597">Phosphoprotein</keyword>
<dbReference type="InterPro" id="IPR050428">
    <property type="entry name" value="TCS_sensor_his_kinase"/>
</dbReference>
<evidence type="ECO:0000256" key="12">
    <source>
        <dbReference type="ARBA" id="ARBA00023012"/>
    </source>
</evidence>
<dbReference type="Pfam" id="PF00672">
    <property type="entry name" value="HAMP"/>
    <property type="match status" value="1"/>
</dbReference>
<dbReference type="CDD" id="cd00082">
    <property type="entry name" value="HisKA"/>
    <property type="match status" value="1"/>
</dbReference>
<dbReference type="InterPro" id="IPR005467">
    <property type="entry name" value="His_kinase_dom"/>
</dbReference>
<dbReference type="SMART" id="SM00388">
    <property type="entry name" value="HisKA"/>
    <property type="match status" value="1"/>
</dbReference>
<dbReference type="SUPFAM" id="SSF47384">
    <property type="entry name" value="Homodimeric domain of signal transducing histidine kinase"/>
    <property type="match status" value="1"/>
</dbReference>
<dbReference type="CDD" id="cd00075">
    <property type="entry name" value="HATPase"/>
    <property type="match status" value="1"/>
</dbReference>
<evidence type="ECO:0000256" key="3">
    <source>
        <dbReference type="ARBA" id="ARBA00022475"/>
    </source>
</evidence>
<evidence type="ECO:0000256" key="13">
    <source>
        <dbReference type="ARBA" id="ARBA00023136"/>
    </source>
</evidence>